<dbReference type="InterPro" id="IPR036514">
    <property type="entry name" value="SGNH_hydro_sf"/>
</dbReference>
<evidence type="ECO:0000256" key="3">
    <source>
        <dbReference type="SAM" id="SignalP"/>
    </source>
</evidence>
<dbReference type="EMBL" id="JAZGUE010000001">
    <property type="protein sequence ID" value="KAL2272055.1"/>
    <property type="molecule type" value="Genomic_DNA"/>
</dbReference>
<keyword evidence="1 3" id="KW-0732">Signal</keyword>
<dbReference type="Proteomes" id="UP001600064">
    <property type="component" value="Unassembled WGS sequence"/>
</dbReference>
<evidence type="ECO:0000313" key="5">
    <source>
        <dbReference type="EMBL" id="KAL2272055.1"/>
    </source>
</evidence>
<protein>
    <recommendedName>
        <fullName evidence="4">SGNH hydrolase-type esterase domain-containing protein</fullName>
    </recommendedName>
</protein>
<name>A0ABR4DPR6_9PEZI</name>
<dbReference type="InterPro" id="IPR013830">
    <property type="entry name" value="SGNH_hydro"/>
</dbReference>
<dbReference type="GeneID" id="98122228"/>
<gene>
    <name evidence="5" type="ORF">VTJ83DRAFT_1426</name>
</gene>
<feature type="domain" description="SGNH hydrolase-type esterase" evidence="4">
    <location>
        <begin position="70"/>
        <end position="245"/>
    </location>
</feature>
<dbReference type="PANTHER" id="PTHR30383">
    <property type="entry name" value="THIOESTERASE 1/PROTEASE 1/LYSOPHOSPHOLIPASE L1"/>
    <property type="match status" value="1"/>
</dbReference>
<dbReference type="RefSeq" id="XP_070870779.1">
    <property type="nucleotide sequence ID" value="XM_071007584.1"/>
</dbReference>
<evidence type="ECO:0000256" key="2">
    <source>
        <dbReference type="SAM" id="MobiDB-lite"/>
    </source>
</evidence>
<dbReference type="InterPro" id="IPR028994">
    <property type="entry name" value="Integrin_alpha_N"/>
</dbReference>
<sequence length="1518" mass="163902">MANLILVGWALLLALFHCIAAHPHSHHHRHPSFRYDTFSWDAPETEPRLEARNKTLQARAGTFYLRILPLGASITWGMGSSDGNGYRQALRSQLRWEGWNVNMVGSRSGGTMKDSDVEGWSGYRVDQIDTRARVVVPLLRPNVVLINAGTNDATQNFHVASTGDRMRSMINFIFDASPGVCVFLSTLLPNTVNPGNVASINAQYRALAQEFANNGKKIVLVEFDDGWMTTADVPDGTHPHDFGYRKMAAKWAQAIRKAEANGLLSSPSNDVSFSDAVGGVTTCDKAYGSGNGDPRGRTQVLKALSPRIIDDGPYVHSAQSMGTIHSGWYAGNDTVWFAAILSHGVDRSNQRDDWVFSQGAQAVYYRENLGDGLWGAKTHIPSLGSIPCHQKRIRWGDVNNDGLDDFICLGDEGSMYVAINDGGSPPVFRNIGLYKKAPAGYTHNSVRLGDIDGDGRLDYCVVAGSGNIYCWRNGGWGEKAAWWQDVGSSKPVFTGKGMGNIDGVKLVDLNGDFRADWVWLSDTGQVTTYMNKRNAGKGMIPYWESRGVTHAGMGEAGARSQIRFARVYGTGRADYVYIKCITLNNGRCDYEVRAWKNVGSGGKHQKGDGVRWCDMTGSGNDDYVFIDHNSKITIFRNINTPPNTDYSSWVDKGVVLDLAGTNRKEIHLGDWNGDGFCDIIVTNKNTGAVDVYYTYWDKASDTFVFSAKTPMVGSGCTQGWGVGPFDLGMRFHDIDGDGRVDYLCLEKDGRTTGWLNKVTGLQWVGQIKFSVEKDRANHRWADVNGDGRPDFLWLDKFTGDTSVWYNMGERQISGSSFWWDPKGKKYQGSTSGPNLHFPNLGGQSRADMTEVNPQTGQGWTWFNSCPPGGDDGEIVDPVLPLPSSGGYPPPGGGNGGIIGYPPGNPGSGPGTPDDGSNWGSGGGGSGIWYIDDNVWGQNTPIIGCLPPCTYNFPPSPLASPVTVTWPQYETGIWVSSGSTYKRTSTIISIPPFTITEVPYWPITVKTDDPKSLIVYPVPSVQPPLSVVTLRSDQATMSIYPVTGPDKHVTYRPVTPTSWGGTATILPQPTIPLPPVITPPPTPKPIKHEGDKTTGGSNTCTAKCNKRERNCGLFGCGGGCGLLGCKGGCGLTGCGGGGCGIFGCGGSDWDTNDCGPAGCGCKFGCAKGGGDGMGGGPCNGPECDNSPEQCEGDDCGCTSTKAVPSCSVLCTETKKHTWTKTGDCSTITCMTTTCGTETTRTRTTVTTEVAQVTLTVMADDQDHSIDPNAAHAVAIRNSVTAWLNGEDSFAATSCTEAPVAWPTNNNIGSMGSATCFGPDTAPPCEDYDHVEFSLVHLSAVAKMFCEAVEYMSPLLIGWRMHFTVDDRHAVVAAVDWAENQSGCGTKQSINFSEGQWAGECENAWDAPFFACHHPGDVSRSYGGGYVLKHPLDSKGCLLLRIWGERRIGVDVDKSPNTDNHTDQQINPDRIREMQADLDGNVNVRGLLERMEHSMSSLEVLEMLIQMSLLTGSSPPSGNP</sequence>
<dbReference type="Pfam" id="PF13472">
    <property type="entry name" value="Lipase_GDSL_2"/>
    <property type="match status" value="1"/>
</dbReference>
<feature type="region of interest" description="Disordered" evidence="2">
    <location>
        <begin position="901"/>
        <end position="923"/>
    </location>
</feature>
<dbReference type="InterPro" id="IPR013517">
    <property type="entry name" value="FG-GAP"/>
</dbReference>
<comment type="caution">
    <text evidence="5">The sequence shown here is derived from an EMBL/GenBank/DDBJ whole genome shotgun (WGS) entry which is preliminary data.</text>
</comment>
<dbReference type="Gene3D" id="3.40.50.1110">
    <property type="entry name" value="SGNH hydrolase"/>
    <property type="match status" value="1"/>
</dbReference>
<evidence type="ECO:0000313" key="6">
    <source>
        <dbReference type="Proteomes" id="UP001600064"/>
    </source>
</evidence>
<organism evidence="5 6">
    <name type="scientific">Remersonia thermophila</name>
    <dbReference type="NCBI Taxonomy" id="72144"/>
    <lineage>
        <taxon>Eukaryota</taxon>
        <taxon>Fungi</taxon>
        <taxon>Dikarya</taxon>
        <taxon>Ascomycota</taxon>
        <taxon>Pezizomycotina</taxon>
        <taxon>Sordariomycetes</taxon>
        <taxon>Sordariomycetidae</taxon>
        <taxon>Sordariales</taxon>
        <taxon>Sordariales incertae sedis</taxon>
        <taxon>Remersonia</taxon>
    </lineage>
</organism>
<dbReference type="Gene3D" id="2.130.10.130">
    <property type="entry name" value="Integrin alpha, N-terminal"/>
    <property type="match status" value="1"/>
</dbReference>
<reference evidence="5 6" key="1">
    <citation type="journal article" date="2024" name="Commun. Biol.">
        <title>Comparative genomic analysis of thermophilic fungi reveals convergent evolutionary adaptations and gene losses.</title>
        <authorList>
            <person name="Steindorff A.S."/>
            <person name="Aguilar-Pontes M.V."/>
            <person name="Robinson A.J."/>
            <person name="Andreopoulos B."/>
            <person name="LaButti K."/>
            <person name="Kuo A."/>
            <person name="Mondo S."/>
            <person name="Riley R."/>
            <person name="Otillar R."/>
            <person name="Haridas S."/>
            <person name="Lipzen A."/>
            <person name="Grimwood J."/>
            <person name="Schmutz J."/>
            <person name="Clum A."/>
            <person name="Reid I.D."/>
            <person name="Moisan M.C."/>
            <person name="Butler G."/>
            <person name="Nguyen T.T.M."/>
            <person name="Dewar K."/>
            <person name="Conant G."/>
            <person name="Drula E."/>
            <person name="Henrissat B."/>
            <person name="Hansel C."/>
            <person name="Singer S."/>
            <person name="Hutchinson M.I."/>
            <person name="de Vries R.P."/>
            <person name="Natvig D.O."/>
            <person name="Powell A.J."/>
            <person name="Tsang A."/>
            <person name="Grigoriev I.V."/>
        </authorList>
    </citation>
    <scope>NUCLEOTIDE SEQUENCE [LARGE SCALE GENOMIC DNA]</scope>
    <source>
        <strain evidence="5 6">ATCC 22073</strain>
    </source>
</reference>
<evidence type="ECO:0000259" key="4">
    <source>
        <dbReference type="Pfam" id="PF13472"/>
    </source>
</evidence>
<dbReference type="Pfam" id="PF13517">
    <property type="entry name" value="FG-GAP_3"/>
    <property type="match status" value="2"/>
</dbReference>
<feature type="chain" id="PRO_5046659206" description="SGNH hydrolase-type esterase domain-containing protein" evidence="3">
    <location>
        <begin position="22"/>
        <end position="1518"/>
    </location>
</feature>
<dbReference type="InterPro" id="IPR051532">
    <property type="entry name" value="Ester_Hydrolysis_Enzymes"/>
</dbReference>
<keyword evidence="6" id="KW-1185">Reference proteome</keyword>
<evidence type="ECO:0000256" key="1">
    <source>
        <dbReference type="ARBA" id="ARBA00022729"/>
    </source>
</evidence>
<dbReference type="SUPFAM" id="SSF52266">
    <property type="entry name" value="SGNH hydrolase"/>
    <property type="match status" value="1"/>
</dbReference>
<dbReference type="SUPFAM" id="SSF69318">
    <property type="entry name" value="Integrin alpha N-terminal domain"/>
    <property type="match status" value="2"/>
</dbReference>
<proteinExistence type="predicted"/>
<accession>A0ABR4DPR6</accession>
<dbReference type="PANTHER" id="PTHR30383:SF31">
    <property type="entry name" value="SGNH HYDROLASE-TYPE ESTERASE DOMAIN-CONTAINING PROTEIN-RELATED"/>
    <property type="match status" value="1"/>
</dbReference>
<feature type="signal peptide" evidence="3">
    <location>
        <begin position="1"/>
        <end position="21"/>
    </location>
</feature>
<dbReference type="CDD" id="cd01833">
    <property type="entry name" value="XynB_like"/>
    <property type="match status" value="1"/>
</dbReference>